<organism evidence="1 2">
    <name type="scientific">Niabella ginsenosidivorans</name>
    <dbReference type="NCBI Taxonomy" id="1176587"/>
    <lineage>
        <taxon>Bacteria</taxon>
        <taxon>Pseudomonadati</taxon>
        <taxon>Bacteroidota</taxon>
        <taxon>Chitinophagia</taxon>
        <taxon>Chitinophagales</taxon>
        <taxon>Chitinophagaceae</taxon>
        <taxon>Niabella</taxon>
    </lineage>
</organism>
<name>A0A1A9I5W2_9BACT</name>
<evidence type="ECO:0000313" key="1">
    <source>
        <dbReference type="EMBL" id="ANH82953.1"/>
    </source>
</evidence>
<dbReference type="AlphaFoldDB" id="A0A1A9I5W2"/>
<evidence type="ECO:0008006" key="3">
    <source>
        <dbReference type="Google" id="ProtNLM"/>
    </source>
</evidence>
<dbReference type="Gene3D" id="2.40.160.60">
    <property type="entry name" value="Outer membrane protein transport protein (OMPP1/FadL/TodX)"/>
    <property type="match status" value="1"/>
</dbReference>
<dbReference type="Proteomes" id="UP000077667">
    <property type="component" value="Chromosome"/>
</dbReference>
<accession>A0A1A9I5W2</accession>
<sequence>MYLGYSSHKAGVLIVGILLLTQLLGMQKAKAQNVTSPYSILGIGDIDTKDVGRYSVSGSTGISRRNAISYNFSNPASLTSLAPKVMNFELMGSGRISAFKSVGQDTLSAVSKDFVIRRITMAFRNSAKTAFAFGLRPYSSVNYKYELPNAVYSDGTAGYSKTIEGSGGINQVYGSFGYVLGENWSAGITASYLFGSTQKNTTYTDALLNLDITKEEYSFYSGASVLGGLQYYTRPGKRWQHTVGLTVSAGTSLKGYAKTDYVQADSIFLTQSDGKALFKMPVSAGLGYTATNRQGLSISLEADYYHWPYQVINYTNSYTAPSVRFAAGWEYAKQAQYTLTNTSYEKYYLGMGLNAQNSYFYLNGAKIWEYAVTMGGGYNLSGNLYLHTGLEFGLRGFSSAGQVQERYTRFTLGFTIKDIWFRSRLGGN</sequence>
<dbReference type="STRING" id="1176587.A8C56_19920"/>
<reference evidence="1 2" key="1">
    <citation type="submission" date="2016-05" db="EMBL/GenBank/DDBJ databases">
        <title>Niabella ginsenosidivorans BS26 whole genome sequencing.</title>
        <authorList>
            <person name="Im W.T."/>
            <person name="Siddiqi M.Z."/>
        </authorList>
    </citation>
    <scope>NUCLEOTIDE SEQUENCE [LARGE SCALE GENOMIC DNA]</scope>
    <source>
        <strain evidence="1 2">BS26</strain>
    </source>
</reference>
<proteinExistence type="predicted"/>
<gene>
    <name evidence="1" type="ORF">A8C56_19920</name>
</gene>
<keyword evidence="2" id="KW-1185">Reference proteome</keyword>
<dbReference type="EMBL" id="CP015772">
    <property type="protein sequence ID" value="ANH82953.1"/>
    <property type="molecule type" value="Genomic_DNA"/>
</dbReference>
<dbReference type="KEGG" id="nia:A8C56_19920"/>
<protein>
    <recommendedName>
        <fullName evidence="3">Outer membrane protein beta-barrel domain-containing protein</fullName>
    </recommendedName>
</protein>
<evidence type="ECO:0000313" key="2">
    <source>
        <dbReference type="Proteomes" id="UP000077667"/>
    </source>
</evidence>